<dbReference type="RefSeq" id="XP_066699750.1">
    <property type="nucleotide sequence ID" value="XM_066843638.1"/>
</dbReference>
<dbReference type="Proteomes" id="UP001391051">
    <property type="component" value="Unassembled WGS sequence"/>
</dbReference>
<evidence type="ECO:0000313" key="3">
    <source>
        <dbReference type="Proteomes" id="UP001391051"/>
    </source>
</evidence>
<proteinExistence type="predicted"/>
<organism evidence="2 3">
    <name type="scientific">Apiospora aurea</name>
    <dbReference type="NCBI Taxonomy" id="335848"/>
    <lineage>
        <taxon>Eukaryota</taxon>
        <taxon>Fungi</taxon>
        <taxon>Dikarya</taxon>
        <taxon>Ascomycota</taxon>
        <taxon>Pezizomycotina</taxon>
        <taxon>Sordariomycetes</taxon>
        <taxon>Xylariomycetidae</taxon>
        <taxon>Amphisphaeriales</taxon>
        <taxon>Apiosporaceae</taxon>
        <taxon>Apiospora</taxon>
    </lineage>
</organism>
<evidence type="ECO:0000256" key="1">
    <source>
        <dbReference type="SAM" id="MobiDB-lite"/>
    </source>
</evidence>
<gene>
    <name evidence="2" type="ORF">PG986_007416</name>
</gene>
<accession>A0ABR1QCI3</accession>
<name>A0ABR1QCI3_9PEZI</name>
<dbReference type="GeneID" id="92076700"/>
<evidence type="ECO:0000313" key="2">
    <source>
        <dbReference type="EMBL" id="KAK7951688.1"/>
    </source>
</evidence>
<comment type="caution">
    <text evidence="2">The sequence shown here is derived from an EMBL/GenBank/DDBJ whole genome shotgun (WGS) entry which is preliminary data.</text>
</comment>
<protein>
    <submittedName>
        <fullName evidence="2">Uncharacterized protein</fullName>
    </submittedName>
</protein>
<keyword evidence="3" id="KW-1185">Reference proteome</keyword>
<sequence>MQRLSRPLPTCGPPSASNSLWSRLRALSKSQSLPVNARTISNRGRRPWPRKIQQVPMRTTYPIYDLSGLVLDLDAEGNEQVRKYDPDTDGVPDRLRTAHNYEQVALAKRVQEFESRYHRDSEMVRKASDKEYIPWHVSDLDIMSCALLGPSLKEGSQQRVQQGNSSRTDGTASTTVEEMAVSVHNVHRWNGIPRHAQEDTARGIPYLMQRQKKHIKAAADVNVGLLLRQLGKCKNLTELRRVVLILLARPGGCKLVGAYSRNIADRCQRLELKVPPNEVMELLAFLNDVTIRLASERLPTSPHIAGMGLRIAASCGSFSAMQMYFAAIGCWRSKSVASYVDTALSRALLFLASQPGHEKDQPGVSSTQASRVAAYTTLTGHSLYGHDFEMSYQKAIRTRPEDPLRHHRHFLHMLAELGAFRTIWHILHKSARGRPLSFQKVPATGSWPPF</sequence>
<dbReference type="EMBL" id="JAQQWE010000005">
    <property type="protein sequence ID" value="KAK7951688.1"/>
    <property type="molecule type" value="Genomic_DNA"/>
</dbReference>
<feature type="region of interest" description="Disordered" evidence="1">
    <location>
        <begin position="154"/>
        <end position="174"/>
    </location>
</feature>
<reference evidence="2 3" key="1">
    <citation type="submission" date="2023-01" db="EMBL/GenBank/DDBJ databases">
        <title>Analysis of 21 Apiospora genomes using comparative genomics revels a genus with tremendous synthesis potential of carbohydrate active enzymes and secondary metabolites.</title>
        <authorList>
            <person name="Sorensen T."/>
        </authorList>
    </citation>
    <scope>NUCLEOTIDE SEQUENCE [LARGE SCALE GENOMIC DNA]</scope>
    <source>
        <strain evidence="2 3">CBS 24483</strain>
    </source>
</reference>